<organism evidence="1 2">
    <name type="scientific">Rhizobium helianthi</name>
    <dbReference type="NCBI Taxonomy" id="1132695"/>
    <lineage>
        <taxon>Bacteria</taxon>
        <taxon>Pseudomonadati</taxon>
        <taxon>Pseudomonadota</taxon>
        <taxon>Alphaproteobacteria</taxon>
        <taxon>Hyphomicrobiales</taxon>
        <taxon>Rhizobiaceae</taxon>
        <taxon>Rhizobium/Agrobacterium group</taxon>
        <taxon>Rhizobium</taxon>
    </lineage>
</organism>
<dbReference type="InterPro" id="IPR011990">
    <property type="entry name" value="TPR-like_helical_dom_sf"/>
</dbReference>
<evidence type="ECO:0000313" key="1">
    <source>
        <dbReference type="EMBL" id="MFD1747499.1"/>
    </source>
</evidence>
<accession>A0ABW4M8G9</accession>
<reference evidence="2" key="1">
    <citation type="journal article" date="2019" name="Int. J. Syst. Evol. Microbiol.">
        <title>The Global Catalogue of Microorganisms (GCM) 10K type strain sequencing project: providing services to taxonomists for standard genome sequencing and annotation.</title>
        <authorList>
            <consortium name="The Broad Institute Genomics Platform"/>
            <consortium name="The Broad Institute Genome Sequencing Center for Infectious Disease"/>
            <person name="Wu L."/>
            <person name="Ma J."/>
        </authorList>
    </citation>
    <scope>NUCLEOTIDE SEQUENCE [LARGE SCALE GENOMIC DNA]</scope>
    <source>
        <strain evidence="2">CG52</strain>
    </source>
</reference>
<protein>
    <recommendedName>
        <fullName evidence="3">Adenylate cyclase</fullName>
    </recommendedName>
</protein>
<name>A0ABW4M8G9_9HYPH</name>
<evidence type="ECO:0008006" key="3">
    <source>
        <dbReference type="Google" id="ProtNLM"/>
    </source>
</evidence>
<sequence>MALRLTTLGGCRLEDEAGQVIAAPYLSLLLLAYLYRAEAPVARRDLAQLLWPGNKDAAATNLRSTLLRLSKAEAPRQSCVISKGATLSLDYTSLSCDLEFESAGAGEESLERFSDAVAHPFLPSAGSGNTALDLWVRNVRQHHLTLLRQRFIEADTTGGGASSRSALRRAAVLLLEHDPADEDIRRRISGAAEVAANAPVSLTGASALSVAEHKASPPAGSDLWTAPRIALLPPETSLAAQKTGSIANALIEDLTIGLCAERAVSVVAPYTSERIRGSRDKAAILERHKIAYVLDSQRTDDSLFVQLIFLPTDEVVWASRFRLDPTQIVQQRTIITEAVQSSLIDRLASSRQMALDYSKRPEAYVSFLRGLQDLSTMSLPSMRRARRHFKEALELDRGFASALAGLSRTYSMEWILTARGDQELLQEATRLADSAVSQNAGSAGAFKELGVSQLFMGRIDESLEALATAEQLSPHYADVLFSHADSLVHASRPADALAKVKNSIELNPLPPDPYFWAAAGASYFLGEYRQALDYIDRMRDSRPADRLAAASWAMLGDATKARACRLRVLKDNPTFDVERWVAVLPHKEKWQTEMYREGLLKAGF</sequence>
<dbReference type="Gene3D" id="1.25.40.10">
    <property type="entry name" value="Tetratricopeptide repeat domain"/>
    <property type="match status" value="1"/>
</dbReference>
<dbReference type="EMBL" id="JBHUEQ010000039">
    <property type="protein sequence ID" value="MFD1747499.1"/>
    <property type="molecule type" value="Genomic_DNA"/>
</dbReference>
<proteinExistence type="predicted"/>
<comment type="caution">
    <text evidence="1">The sequence shown here is derived from an EMBL/GenBank/DDBJ whole genome shotgun (WGS) entry which is preliminary data.</text>
</comment>
<keyword evidence="2" id="KW-1185">Reference proteome</keyword>
<dbReference type="RefSeq" id="WP_377404894.1">
    <property type="nucleotide sequence ID" value="NZ_JBHUEQ010000039.1"/>
</dbReference>
<dbReference type="Gene3D" id="1.10.10.10">
    <property type="entry name" value="Winged helix-like DNA-binding domain superfamily/Winged helix DNA-binding domain"/>
    <property type="match status" value="1"/>
</dbReference>
<evidence type="ECO:0000313" key="2">
    <source>
        <dbReference type="Proteomes" id="UP001597322"/>
    </source>
</evidence>
<dbReference type="SUPFAM" id="SSF48452">
    <property type="entry name" value="TPR-like"/>
    <property type="match status" value="1"/>
</dbReference>
<gene>
    <name evidence="1" type="ORF">ACFSE1_18675</name>
</gene>
<dbReference type="InterPro" id="IPR036388">
    <property type="entry name" value="WH-like_DNA-bd_sf"/>
</dbReference>
<dbReference type="Proteomes" id="UP001597322">
    <property type="component" value="Unassembled WGS sequence"/>
</dbReference>